<gene>
    <name evidence="1" type="ORF">G436_0935</name>
</gene>
<sequence length="60" mass="6631">MKWSIEAVLLVAAAAMEFFGNSIVERDPSNGPWRVGRRVSLSYLQSDPENLANIALRIGI</sequence>
<evidence type="ECO:0000313" key="2">
    <source>
        <dbReference type="Proteomes" id="UP000056502"/>
    </source>
</evidence>
<evidence type="ECO:0000313" key="1">
    <source>
        <dbReference type="EMBL" id="ALE38148.1"/>
    </source>
</evidence>
<name>A0A0M5L772_LEPIR</name>
<dbReference type="Proteomes" id="UP000056502">
    <property type="component" value="Chromosome I"/>
</dbReference>
<accession>A0A0M5L772</accession>
<dbReference type="PATRIC" id="fig|1279460.3.peg.943"/>
<dbReference type="AlphaFoldDB" id="A0A0M5L772"/>
<dbReference type="EMBL" id="CP012603">
    <property type="protein sequence ID" value="ALE38148.1"/>
    <property type="molecule type" value="Genomic_DNA"/>
</dbReference>
<proteinExistence type="predicted"/>
<organism evidence="1">
    <name type="scientific">Leptospira interrogans serovar Hardjo str. Norma</name>
    <dbReference type="NCBI Taxonomy" id="1279460"/>
    <lineage>
        <taxon>Bacteria</taxon>
        <taxon>Pseudomonadati</taxon>
        <taxon>Spirochaetota</taxon>
        <taxon>Spirochaetia</taxon>
        <taxon>Leptospirales</taxon>
        <taxon>Leptospiraceae</taxon>
        <taxon>Leptospira</taxon>
    </lineage>
</organism>
<protein>
    <submittedName>
        <fullName evidence="1">Uncharacterized protein</fullName>
    </submittedName>
</protein>
<reference evidence="1 2" key="1">
    <citation type="journal article" date="2015" name="Genome Announc.">
        <title>Whole-Genome Sequence of Leptospira interrogans Serovar Hardjo Subtype Hardjoprajitno Strain Norma, Isolated from Cattle in a Leptospirosis Outbreak in Brazil.</title>
        <authorList>
            <person name="Cosate M.R."/>
            <person name="Soares S.C."/>
            <person name="Mendes T.A."/>
            <person name="Raittz R.T."/>
            <person name="Moreira E.C."/>
            <person name="Leite R."/>
            <person name="Fernandes G.R."/>
            <person name="Haddad J.P."/>
            <person name="Ortega J.M."/>
        </authorList>
    </citation>
    <scope>NUCLEOTIDE SEQUENCE [LARGE SCALE GENOMIC DNA]</scope>
    <source>
        <strain evidence="1 2">Norma</strain>
    </source>
</reference>